<evidence type="ECO:0000313" key="9">
    <source>
        <dbReference type="EMBL" id="EEB05073.1"/>
    </source>
</evidence>
<dbReference type="PANTHER" id="PTHR20661:SF0">
    <property type="entry name" value="PHOSPHATIDYLINOSITOL-GLYCAN BIOSYNTHESIS CLASS W PROTEIN"/>
    <property type="match status" value="1"/>
</dbReference>
<evidence type="ECO:0000256" key="6">
    <source>
        <dbReference type="ARBA" id="ARBA00022989"/>
    </source>
</evidence>
<keyword evidence="4 8" id="KW-0337">GPI-anchor biosynthesis</keyword>
<dbReference type="OMA" id="HITEYGK"/>
<sequence length="434" mass="49558">MSKVEKELFVSNLTGSSIEDTTTLLFVGLGLYMLWSIMSVRKIIPSGFLGWLVQFFIFAIIPLLVSVNRVFPSVVLVILLFIPSIVLLLMRDDSPKHARNIQEKHHKPDTWDKRMSISPCFHANWAKVETWGTSLMDLGVGSFMFSSGMVAGRKNSMTEKGAFRSVLRNALVMFVLGFIRLVTTKGLEYQEHVTEYGVHWNFFFTLGSLAIGVYLLRLFLLRWSYFWLATLATVVHHVFLTWTPLQQWALTAPRTNLLAQNKEGIVSIPGYVALFLYGMETGKILLQDRPAIYTKAHAWARTQKLVIRLVAVLVFYQLSKKMSVGISRRLANMPYVQWVVGTNMLFLCFYTLWDGYIFPPKATYQTRVASLLRQLNDNGLFVFLLGNLFTGAVNMTVDTLRCGLVKGLAIMTLYLFVICYIVRMLSVHNIRIRF</sequence>
<dbReference type="UniPathway" id="UPA00196"/>
<keyword evidence="5 8" id="KW-0812">Transmembrane</keyword>
<feature type="transmembrane region" description="Helical" evidence="8">
    <location>
        <begin position="202"/>
        <end position="220"/>
    </location>
</feature>
<feature type="transmembrane region" description="Helical" evidence="8">
    <location>
        <begin position="338"/>
        <end position="358"/>
    </location>
</feature>
<gene>
    <name evidence="10" type="primary">gwt1</name>
    <name evidence="9" type="ORF">SJAG_00068</name>
</gene>
<dbReference type="OrthoDB" id="15270at2759"/>
<dbReference type="HOGENOM" id="CLU_020802_2_2_1"/>
<comment type="subcellular location">
    <subcellularLocation>
        <location evidence="1 8">Endoplasmic reticulum membrane</location>
        <topology evidence="1 8">Multi-pass membrane protein</topology>
    </subcellularLocation>
</comment>
<dbReference type="PIRSF" id="PIRSF017321">
    <property type="entry name" value="GWT1"/>
    <property type="match status" value="1"/>
</dbReference>
<dbReference type="Proteomes" id="UP000001744">
    <property type="component" value="Unassembled WGS sequence"/>
</dbReference>
<dbReference type="PANTHER" id="PTHR20661">
    <property type="entry name" value="PHOSPHATIDYLINOSITOL-GLYCAN BIOSYNTHESIS CLASS W PROTEIN"/>
    <property type="match status" value="1"/>
</dbReference>
<dbReference type="EMBL" id="KE651166">
    <property type="protein sequence ID" value="EEB05073.1"/>
    <property type="molecule type" value="Genomic_DNA"/>
</dbReference>
<evidence type="ECO:0000256" key="1">
    <source>
        <dbReference type="ARBA" id="ARBA00004477"/>
    </source>
</evidence>
<dbReference type="VEuPathDB" id="FungiDB:SJAG_00068"/>
<dbReference type="GO" id="GO:0005789">
    <property type="term" value="C:endoplasmic reticulum membrane"/>
    <property type="evidence" value="ECO:0007669"/>
    <property type="project" value="UniProtKB-SubCell"/>
</dbReference>
<feature type="transmembrane region" description="Helical" evidence="8">
    <location>
        <begin position="162"/>
        <end position="182"/>
    </location>
</feature>
<keyword evidence="11" id="KW-1185">Reference proteome</keyword>
<dbReference type="EC" id="2.3.-.-" evidence="8"/>
<feature type="transmembrane region" description="Helical" evidence="8">
    <location>
        <begin position="403"/>
        <end position="425"/>
    </location>
</feature>
<evidence type="ECO:0000256" key="3">
    <source>
        <dbReference type="ARBA" id="ARBA00007559"/>
    </source>
</evidence>
<dbReference type="STRING" id="402676.B6JUW9"/>
<keyword evidence="8" id="KW-0012">Acyltransferase</keyword>
<feature type="transmembrane region" description="Helical" evidence="8">
    <location>
        <begin position="379"/>
        <end position="397"/>
    </location>
</feature>
<protein>
    <recommendedName>
        <fullName evidence="8">GPI-anchored wall transfer protein</fullName>
        <ecNumber evidence="8">2.3.-.-</ecNumber>
    </recommendedName>
</protein>
<proteinExistence type="inferred from homology"/>
<dbReference type="GO" id="GO:0006506">
    <property type="term" value="P:GPI anchor biosynthetic process"/>
    <property type="evidence" value="ECO:0000318"/>
    <property type="project" value="GO_Central"/>
</dbReference>
<dbReference type="GO" id="GO:0032216">
    <property type="term" value="F:glucosaminyl-phosphatidylinositol O-acyltransferase activity"/>
    <property type="evidence" value="ECO:0000318"/>
    <property type="project" value="GO_Central"/>
</dbReference>
<evidence type="ECO:0000313" key="10">
    <source>
        <dbReference type="JaponicusDB" id="SJAG_00068"/>
    </source>
</evidence>
<evidence type="ECO:0000256" key="7">
    <source>
        <dbReference type="ARBA" id="ARBA00023136"/>
    </source>
</evidence>
<dbReference type="eggNOG" id="KOG0411">
    <property type="taxonomic scope" value="Eukaryota"/>
</dbReference>
<dbReference type="RefSeq" id="XP_002171366.1">
    <property type="nucleotide sequence ID" value="XM_002171330.1"/>
</dbReference>
<reference evidence="9 11" key="1">
    <citation type="journal article" date="2011" name="Science">
        <title>Comparative functional genomics of the fission yeasts.</title>
        <authorList>
            <person name="Rhind N."/>
            <person name="Chen Z."/>
            <person name="Yassour M."/>
            <person name="Thompson D.A."/>
            <person name="Haas B.J."/>
            <person name="Habib N."/>
            <person name="Wapinski I."/>
            <person name="Roy S."/>
            <person name="Lin M.F."/>
            <person name="Heiman D.I."/>
            <person name="Young S.K."/>
            <person name="Furuya K."/>
            <person name="Guo Y."/>
            <person name="Pidoux A."/>
            <person name="Chen H.M."/>
            <person name="Robbertse B."/>
            <person name="Goldberg J.M."/>
            <person name="Aoki K."/>
            <person name="Bayne E.H."/>
            <person name="Berlin A.M."/>
            <person name="Desjardins C.A."/>
            <person name="Dobbs E."/>
            <person name="Dukaj L."/>
            <person name="Fan L."/>
            <person name="FitzGerald M.G."/>
            <person name="French C."/>
            <person name="Gujja S."/>
            <person name="Hansen K."/>
            <person name="Keifenheim D."/>
            <person name="Levin J.Z."/>
            <person name="Mosher R.A."/>
            <person name="Mueller C.A."/>
            <person name="Pfiffner J."/>
            <person name="Priest M."/>
            <person name="Russ C."/>
            <person name="Smialowska A."/>
            <person name="Swoboda P."/>
            <person name="Sykes S.M."/>
            <person name="Vaughn M."/>
            <person name="Vengrova S."/>
            <person name="Yoder R."/>
            <person name="Zeng Q."/>
            <person name="Allshire R."/>
            <person name="Baulcombe D."/>
            <person name="Birren B.W."/>
            <person name="Brown W."/>
            <person name="Ekwall K."/>
            <person name="Kellis M."/>
            <person name="Leatherwood J."/>
            <person name="Levin H."/>
            <person name="Margalit H."/>
            <person name="Martienssen R."/>
            <person name="Nieduszynski C.A."/>
            <person name="Spatafora J.W."/>
            <person name="Friedman N."/>
            <person name="Dalgaard J.Z."/>
            <person name="Baumann P."/>
            <person name="Niki H."/>
            <person name="Regev A."/>
            <person name="Nusbaum C."/>
        </authorList>
    </citation>
    <scope>NUCLEOTIDE SEQUENCE [LARGE SCALE GENOMIC DNA]</scope>
    <source>
        <strain evidence="11">yFS275 / FY16936</strain>
    </source>
</reference>
<dbReference type="GeneID" id="7051017"/>
<evidence type="ECO:0000256" key="8">
    <source>
        <dbReference type="RuleBase" id="RU280819"/>
    </source>
</evidence>
<feature type="transmembrane region" description="Helical" evidence="8">
    <location>
        <begin position="71"/>
        <end position="90"/>
    </location>
</feature>
<comment type="pathway">
    <text evidence="2 8">Glycolipid biosynthesis; glycosylphosphatidylinositol-anchor biosynthesis.</text>
</comment>
<dbReference type="JaponicusDB" id="SJAG_00068">
    <property type="gene designation" value="gwt1"/>
</dbReference>
<organism evidence="9 11">
    <name type="scientific">Schizosaccharomyces japonicus (strain yFS275 / FY16936)</name>
    <name type="common">Fission yeast</name>
    <dbReference type="NCBI Taxonomy" id="402676"/>
    <lineage>
        <taxon>Eukaryota</taxon>
        <taxon>Fungi</taxon>
        <taxon>Dikarya</taxon>
        <taxon>Ascomycota</taxon>
        <taxon>Taphrinomycotina</taxon>
        <taxon>Schizosaccharomycetes</taxon>
        <taxon>Schizosaccharomycetales</taxon>
        <taxon>Schizosaccharomycetaceae</taxon>
        <taxon>Schizosaccharomyces</taxon>
    </lineage>
</organism>
<dbReference type="Pfam" id="PF06423">
    <property type="entry name" value="GWT1"/>
    <property type="match status" value="2"/>
</dbReference>
<name>B6JUW9_SCHJY</name>
<feature type="transmembrane region" description="Helical" evidence="8">
    <location>
        <begin position="298"/>
        <end position="318"/>
    </location>
</feature>
<evidence type="ECO:0000313" key="11">
    <source>
        <dbReference type="Proteomes" id="UP000001744"/>
    </source>
</evidence>
<feature type="transmembrane region" description="Helical" evidence="8">
    <location>
        <begin position="22"/>
        <end position="40"/>
    </location>
</feature>
<feature type="transmembrane region" description="Helical" evidence="8">
    <location>
        <begin position="47"/>
        <end position="65"/>
    </location>
</feature>
<dbReference type="AlphaFoldDB" id="B6JUW9"/>
<feature type="transmembrane region" description="Helical" evidence="8">
    <location>
        <begin position="265"/>
        <end position="286"/>
    </location>
</feature>
<feature type="transmembrane region" description="Helical" evidence="8">
    <location>
        <begin position="225"/>
        <end position="245"/>
    </location>
</feature>
<keyword evidence="8" id="KW-0808">Transferase</keyword>
<accession>B6JUW9</accession>
<comment type="function">
    <text evidence="8">A acetyltransferase, which acetylates the inositol ring of phosphatidylinositol during biosynthesis of GPI-anchor.</text>
</comment>
<keyword evidence="8" id="KW-0256">Endoplasmic reticulum</keyword>
<evidence type="ECO:0000256" key="5">
    <source>
        <dbReference type="ARBA" id="ARBA00022692"/>
    </source>
</evidence>
<keyword evidence="6 8" id="KW-1133">Transmembrane helix</keyword>
<keyword evidence="7 8" id="KW-0472">Membrane</keyword>
<evidence type="ECO:0000256" key="4">
    <source>
        <dbReference type="ARBA" id="ARBA00022502"/>
    </source>
</evidence>
<comment type="similarity">
    <text evidence="3 8">Belongs to the PIGW family.</text>
</comment>
<dbReference type="InterPro" id="IPR009447">
    <property type="entry name" value="PIGW/GWT1"/>
</dbReference>
<evidence type="ECO:0000256" key="2">
    <source>
        <dbReference type="ARBA" id="ARBA00004687"/>
    </source>
</evidence>